<sequence length="371" mass="41851">MRKWIAVYLLLLGTLGASVGQIMLEDSTAEAVPEKVPQLTLRGHYGTLFAHSQDVQNTAGARPVGLHAELGQQWYGAETWRRFGCFPRTGLALAYYHYDNRILGQGLTAAYYLEPTFPISRRLVLGARGAAGVSWLSNPYHPERNPANMSYSTALSAYLALGLSTYYRFQEQWAVTLMVDYQHVSNGGFKQPNKGINWPTIGLGLDYTLEPLRLVRPPRGQRAQEWREAPPRRDVYLFGGVRNVASGETRRYVLGGGGVTYSRQVSNINSLTAGVEAYGDWALREQLVRDSLTDRSHVRVGAMVGHEFLLGKIIFSQQLGVYVFKQVPYYSRLYHRWGLLYRINRSLSAGVNLKAHSHVANFWDLRLVTHW</sequence>
<dbReference type="RefSeq" id="WP_184174236.1">
    <property type="nucleotide sequence ID" value="NZ_JACHGF010000003.1"/>
</dbReference>
<dbReference type="InterPro" id="IPR036709">
    <property type="entry name" value="Autotransporte_beta_dom_sf"/>
</dbReference>
<reference evidence="1 2" key="1">
    <citation type="submission" date="2020-08" db="EMBL/GenBank/DDBJ databases">
        <title>Genomic Encyclopedia of Type Strains, Phase IV (KMG-IV): sequencing the most valuable type-strain genomes for metagenomic binning, comparative biology and taxonomic classification.</title>
        <authorList>
            <person name="Goeker M."/>
        </authorList>
    </citation>
    <scope>NUCLEOTIDE SEQUENCE [LARGE SCALE GENOMIC DNA]</scope>
    <source>
        <strain evidence="1 2">DSM 105074</strain>
    </source>
</reference>
<dbReference type="SUPFAM" id="SSF103515">
    <property type="entry name" value="Autotransporter"/>
    <property type="match status" value="1"/>
</dbReference>
<keyword evidence="2" id="KW-1185">Reference proteome</keyword>
<evidence type="ECO:0008006" key="3">
    <source>
        <dbReference type="Google" id="ProtNLM"/>
    </source>
</evidence>
<protein>
    <recommendedName>
        <fullName evidence="3">Acyloxyacyl hydrolase</fullName>
    </recommendedName>
</protein>
<evidence type="ECO:0000313" key="2">
    <source>
        <dbReference type="Proteomes" id="UP000557307"/>
    </source>
</evidence>
<comment type="caution">
    <text evidence="1">The sequence shown here is derived from an EMBL/GenBank/DDBJ whole genome shotgun (WGS) entry which is preliminary data.</text>
</comment>
<gene>
    <name evidence="1" type="ORF">HNQ92_002429</name>
</gene>
<dbReference type="AlphaFoldDB" id="A0A840TJA9"/>
<evidence type="ECO:0000313" key="1">
    <source>
        <dbReference type="EMBL" id="MBB5284286.1"/>
    </source>
</evidence>
<name>A0A840TJA9_9BACT</name>
<dbReference type="Pfam" id="PF09411">
    <property type="entry name" value="PagL"/>
    <property type="match status" value="1"/>
</dbReference>
<accession>A0A840TJA9</accession>
<dbReference type="EMBL" id="JACHGF010000003">
    <property type="protein sequence ID" value="MBB5284286.1"/>
    <property type="molecule type" value="Genomic_DNA"/>
</dbReference>
<dbReference type="InterPro" id="IPR018550">
    <property type="entry name" value="Lipid-A_deacylase-rel"/>
</dbReference>
<dbReference type="Proteomes" id="UP000557307">
    <property type="component" value="Unassembled WGS sequence"/>
</dbReference>
<organism evidence="1 2">
    <name type="scientific">Rhabdobacter roseus</name>
    <dbReference type="NCBI Taxonomy" id="1655419"/>
    <lineage>
        <taxon>Bacteria</taxon>
        <taxon>Pseudomonadati</taxon>
        <taxon>Bacteroidota</taxon>
        <taxon>Cytophagia</taxon>
        <taxon>Cytophagales</taxon>
        <taxon>Cytophagaceae</taxon>
        <taxon>Rhabdobacter</taxon>
    </lineage>
</organism>
<proteinExistence type="predicted"/>
<dbReference type="Gene3D" id="2.40.160.20">
    <property type="match status" value="1"/>
</dbReference>